<evidence type="ECO:0000256" key="6">
    <source>
        <dbReference type="ARBA" id="ARBA00042471"/>
    </source>
</evidence>
<dbReference type="AlphaFoldDB" id="L1J8T7"/>
<dbReference type="InterPro" id="IPR035992">
    <property type="entry name" value="Ricin_B-like_lectins"/>
</dbReference>
<evidence type="ECO:0000256" key="3">
    <source>
        <dbReference type="ARBA" id="ARBA00022801"/>
    </source>
</evidence>
<dbReference type="Pfam" id="PF03747">
    <property type="entry name" value="ADP_ribosyl_GH"/>
    <property type="match status" value="2"/>
</dbReference>
<dbReference type="OrthoDB" id="410104at2759"/>
<evidence type="ECO:0000256" key="10">
    <source>
        <dbReference type="ARBA" id="ARBA00043193"/>
    </source>
</evidence>
<dbReference type="GO" id="GO:0004649">
    <property type="term" value="F:poly(ADP-ribose) glycohydrolase activity"/>
    <property type="evidence" value="ECO:0007669"/>
    <property type="project" value="UniProtKB-EC"/>
</dbReference>
<dbReference type="SUPFAM" id="SSF101478">
    <property type="entry name" value="ADP-ribosylglycohydrolase"/>
    <property type="match status" value="1"/>
</dbReference>
<gene>
    <name evidence="13" type="ORF">GUITHDRAFT_109515</name>
</gene>
<dbReference type="InterPro" id="IPR036705">
    <property type="entry name" value="Ribosyl_crysJ1_sf"/>
</dbReference>
<proteinExistence type="inferred from homology"/>
<dbReference type="Proteomes" id="UP000011087">
    <property type="component" value="Unassembled WGS sequence"/>
</dbReference>
<protein>
    <recommendedName>
        <fullName evidence="4">ADP-ribosylhydrolase ARH3</fullName>
        <ecNumber evidence="2">3.2.1.143</ecNumber>
    </recommendedName>
    <alternativeName>
        <fullName evidence="5">ADP-ribose glycohydrolase ARH3</fullName>
    </alternativeName>
    <alternativeName>
        <fullName evidence="6">ADP-ribosylhydrolase 3</fullName>
    </alternativeName>
    <alternativeName>
        <fullName evidence="9">O-acetyl-ADP-ribose deacetylase ARH3</fullName>
    </alternativeName>
    <alternativeName>
        <fullName evidence="10">Poly(ADP-ribose) glycohydrolase ARH3</fullName>
    </alternativeName>
    <alternativeName>
        <fullName evidence="8">[Protein ADP-ribosylarginine] hydrolase-like protein 2</fullName>
    </alternativeName>
    <alternativeName>
        <fullName evidence="7">[Protein ADP-ribosylserine] hydrolase</fullName>
    </alternativeName>
</protein>
<dbReference type="GeneID" id="17301254"/>
<dbReference type="PROSITE" id="PS50231">
    <property type="entry name" value="RICIN_B_LECTIN"/>
    <property type="match status" value="1"/>
</dbReference>
<evidence type="ECO:0000313" key="15">
    <source>
        <dbReference type="Proteomes" id="UP000011087"/>
    </source>
</evidence>
<comment type="catalytic activity">
    <reaction evidence="11">
        <text>alpha-NAD(+) + H2O = ADP-D-ribose + nicotinamide + H(+)</text>
        <dbReference type="Rhea" id="RHEA:68792"/>
        <dbReference type="ChEBI" id="CHEBI:15377"/>
        <dbReference type="ChEBI" id="CHEBI:15378"/>
        <dbReference type="ChEBI" id="CHEBI:17154"/>
        <dbReference type="ChEBI" id="CHEBI:57967"/>
        <dbReference type="ChEBI" id="CHEBI:77017"/>
    </reaction>
</comment>
<evidence type="ECO:0000256" key="9">
    <source>
        <dbReference type="ARBA" id="ARBA00043187"/>
    </source>
</evidence>
<dbReference type="InterPro" id="IPR050792">
    <property type="entry name" value="ADP-ribosylglycohydrolase"/>
</dbReference>
<keyword evidence="3" id="KW-0378">Hydrolase</keyword>
<sequence length="433" mass="48106">MWKFVANKFVPSNCESLVLTAKYIKDPKDTLSVGKKVWDLSVCGFGGSVHDDVEQRWIVRADGTIRMFGNDKLCLGKGGSLPNGSTGCLVNVLEYDKAQHSELIWMIGFSNDISVSMEDRYLGCLLGLTVGDALGFAHEGWTSNEIELVYPSGVRDLYGRKNIKNEEHEMEPGSYTNRCQVAESDEFDPRRVTTDGSSSVYRVPSVGLAWRSLSDSELRDKVLKSVISSDGDYDAAFMVAKAIALIADGPGPSQFDIRKFLSQLARSMQNVVKKPFSRSRKLSSNVHSGFQTVEEAENRISDAPTTWYVDCIYKILHLLDLAEDMSYTELREKEESAGLRHSSAIPFACRAIDTVPTALWNFAIRWGTPRECLIWATHAGGDTTTSVSILGAFLGALHGPSWISKSWFETLNNGIHGRDYIIETALQLFTVYH</sequence>
<dbReference type="PANTHER" id="PTHR16222">
    <property type="entry name" value="ADP-RIBOSYLGLYCOHYDROLASE"/>
    <property type="match status" value="1"/>
</dbReference>
<dbReference type="InterPro" id="IPR005502">
    <property type="entry name" value="Ribosyl_crysJ1"/>
</dbReference>
<dbReference type="HOGENOM" id="CLU_633796_0_0_1"/>
<evidence type="ECO:0000256" key="1">
    <source>
        <dbReference type="ARBA" id="ARBA00010702"/>
    </source>
</evidence>
<evidence type="ECO:0000256" key="7">
    <source>
        <dbReference type="ARBA" id="ARBA00042722"/>
    </source>
</evidence>
<evidence type="ECO:0000313" key="14">
    <source>
        <dbReference type="EnsemblProtists" id="EKX44737"/>
    </source>
</evidence>
<dbReference type="RefSeq" id="XP_005831717.1">
    <property type="nucleotide sequence ID" value="XM_005831660.1"/>
</dbReference>
<reference evidence="13 15" key="1">
    <citation type="journal article" date="2012" name="Nature">
        <title>Algal genomes reveal evolutionary mosaicism and the fate of nucleomorphs.</title>
        <authorList>
            <consortium name="DOE Joint Genome Institute"/>
            <person name="Curtis B.A."/>
            <person name="Tanifuji G."/>
            <person name="Burki F."/>
            <person name="Gruber A."/>
            <person name="Irimia M."/>
            <person name="Maruyama S."/>
            <person name="Arias M.C."/>
            <person name="Ball S.G."/>
            <person name="Gile G.H."/>
            <person name="Hirakawa Y."/>
            <person name="Hopkins J.F."/>
            <person name="Kuo A."/>
            <person name="Rensing S.A."/>
            <person name="Schmutz J."/>
            <person name="Symeonidi A."/>
            <person name="Elias M."/>
            <person name="Eveleigh R.J."/>
            <person name="Herman E.K."/>
            <person name="Klute M.J."/>
            <person name="Nakayama T."/>
            <person name="Obornik M."/>
            <person name="Reyes-Prieto A."/>
            <person name="Armbrust E.V."/>
            <person name="Aves S.J."/>
            <person name="Beiko R.G."/>
            <person name="Coutinho P."/>
            <person name="Dacks J.B."/>
            <person name="Durnford D.G."/>
            <person name="Fast N.M."/>
            <person name="Green B.R."/>
            <person name="Grisdale C.J."/>
            <person name="Hempel F."/>
            <person name="Henrissat B."/>
            <person name="Hoppner M.P."/>
            <person name="Ishida K."/>
            <person name="Kim E."/>
            <person name="Koreny L."/>
            <person name="Kroth P.G."/>
            <person name="Liu Y."/>
            <person name="Malik S.B."/>
            <person name="Maier U.G."/>
            <person name="McRose D."/>
            <person name="Mock T."/>
            <person name="Neilson J.A."/>
            <person name="Onodera N.T."/>
            <person name="Poole A.M."/>
            <person name="Pritham E.J."/>
            <person name="Richards T.A."/>
            <person name="Rocap G."/>
            <person name="Roy S.W."/>
            <person name="Sarai C."/>
            <person name="Schaack S."/>
            <person name="Shirato S."/>
            <person name="Slamovits C.H."/>
            <person name="Spencer D.F."/>
            <person name="Suzuki S."/>
            <person name="Worden A.Z."/>
            <person name="Zauner S."/>
            <person name="Barry K."/>
            <person name="Bell C."/>
            <person name="Bharti A.K."/>
            <person name="Crow J.A."/>
            <person name="Grimwood J."/>
            <person name="Kramer R."/>
            <person name="Lindquist E."/>
            <person name="Lucas S."/>
            <person name="Salamov A."/>
            <person name="McFadden G.I."/>
            <person name="Lane C.E."/>
            <person name="Keeling P.J."/>
            <person name="Gray M.W."/>
            <person name="Grigoriev I.V."/>
            <person name="Archibald J.M."/>
        </authorList>
    </citation>
    <scope>NUCLEOTIDE SEQUENCE</scope>
    <source>
        <strain evidence="13 15">CCMP2712</strain>
    </source>
</reference>
<dbReference type="KEGG" id="gtt:GUITHDRAFT_109515"/>
<organism evidence="13">
    <name type="scientific">Guillardia theta (strain CCMP2712)</name>
    <name type="common">Cryptophyte</name>
    <dbReference type="NCBI Taxonomy" id="905079"/>
    <lineage>
        <taxon>Eukaryota</taxon>
        <taxon>Cryptophyceae</taxon>
        <taxon>Pyrenomonadales</taxon>
        <taxon>Geminigeraceae</taxon>
        <taxon>Guillardia</taxon>
    </lineage>
</organism>
<evidence type="ECO:0000256" key="2">
    <source>
        <dbReference type="ARBA" id="ARBA00012255"/>
    </source>
</evidence>
<keyword evidence="15" id="KW-1185">Reference proteome</keyword>
<dbReference type="EMBL" id="JH993003">
    <property type="protein sequence ID" value="EKX44737.1"/>
    <property type="molecule type" value="Genomic_DNA"/>
</dbReference>
<comment type="similarity">
    <text evidence="1">Belongs to the ADP-ribosylglycohydrolase family.</text>
</comment>
<dbReference type="EnsemblProtists" id="EKX44737">
    <property type="protein sequence ID" value="EKX44737"/>
    <property type="gene ID" value="GUITHDRAFT_109515"/>
</dbReference>
<dbReference type="PaxDb" id="55529-EKX44737"/>
<dbReference type="Gene3D" id="1.10.4080.10">
    <property type="entry name" value="ADP-ribosylation/Crystallin J1"/>
    <property type="match status" value="2"/>
</dbReference>
<evidence type="ECO:0000256" key="12">
    <source>
        <dbReference type="PIRSR" id="PIRSR605502-1"/>
    </source>
</evidence>
<reference evidence="15" key="2">
    <citation type="submission" date="2012-11" db="EMBL/GenBank/DDBJ databases">
        <authorList>
            <person name="Kuo A."/>
            <person name="Curtis B.A."/>
            <person name="Tanifuji G."/>
            <person name="Burki F."/>
            <person name="Gruber A."/>
            <person name="Irimia M."/>
            <person name="Maruyama S."/>
            <person name="Arias M.C."/>
            <person name="Ball S.G."/>
            <person name="Gile G.H."/>
            <person name="Hirakawa Y."/>
            <person name="Hopkins J.F."/>
            <person name="Rensing S.A."/>
            <person name="Schmutz J."/>
            <person name="Symeonidi A."/>
            <person name="Elias M."/>
            <person name="Eveleigh R.J."/>
            <person name="Herman E.K."/>
            <person name="Klute M.J."/>
            <person name="Nakayama T."/>
            <person name="Obornik M."/>
            <person name="Reyes-Prieto A."/>
            <person name="Armbrust E.V."/>
            <person name="Aves S.J."/>
            <person name="Beiko R.G."/>
            <person name="Coutinho P."/>
            <person name="Dacks J.B."/>
            <person name="Durnford D.G."/>
            <person name="Fast N.M."/>
            <person name="Green B.R."/>
            <person name="Grisdale C."/>
            <person name="Hempe F."/>
            <person name="Henrissat B."/>
            <person name="Hoppner M.P."/>
            <person name="Ishida K.-I."/>
            <person name="Kim E."/>
            <person name="Koreny L."/>
            <person name="Kroth P.G."/>
            <person name="Liu Y."/>
            <person name="Malik S.-B."/>
            <person name="Maier U.G."/>
            <person name="McRose D."/>
            <person name="Mock T."/>
            <person name="Neilson J.A."/>
            <person name="Onodera N.T."/>
            <person name="Poole A.M."/>
            <person name="Pritham E.J."/>
            <person name="Richards T.A."/>
            <person name="Rocap G."/>
            <person name="Roy S.W."/>
            <person name="Sarai C."/>
            <person name="Schaack S."/>
            <person name="Shirato S."/>
            <person name="Slamovits C.H."/>
            <person name="Spencer D.F."/>
            <person name="Suzuki S."/>
            <person name="Worden A.Z."/>
            <person name="Zauner S."/>
            <person name="Barry K."/>
            <person name="Bell C."/>
            <person name="Bharti A.K."/>
            <person name="Crow J.A."/>
            <person name="Grimwood J."/>
            <person name="Kramer R."/>
            <person name="Lindquist E."/>
            <person name="Lucas S."/>
            <person name="Salamov A."/>
            <person name="McFadden G.I."/>
            <person name="Lane C.E."/>
            <person name="Keeling P.J."/>
            <person name="Gray M.W."/>
            <person name="Grigoriev I.V."/>
            <person name="Archibald J.M."/>
        </authorList>
    </citation>
    <scope>NUCLEOTIDE SEQUENCE</scope>
    <source>
        <strain evidence="15">CCMP2712</strain>
    </source>
</reference>
<feature type="binding site" evidence="12">
    <location>
        <position position="385"/>
    </location>
    <ligand>
        <name>Mg(2+)</name>
        <dbReference type="ChEBI" id="CHEBI:18420"/>
        <label>1</label>
    </ligand>
</feature>
<comment type="cofactor">
    <cofactor evidence="12">
        <name>Mg(2+)</name>
        <dbReference type="ChEBI" id="CHEBI:18420"/>
    </cofactor>
    <text evidence="12">Binds 2 magnesium ions per subunit.</text>
</comment>
<evidence type="ECO:0000256" key="11">
    <source>
        <dbReference type="ARBA" id="ARBA00049015"/>
    </source>
</evidence>
<evidence type="ECO:0000256" key="4">
    <source>
        <dbReference type="ARBA" id="ARBA00041057"/>
    </source>
</evidence>
<evidence type="ECO:0000256" key="5">
    <source>
        <dbReference type="ARBA" id="ARBA00042398"/>
    </source>
</evidence>
<dbReference type="EC" id="3.2.1.143" evidence="2"/>
<keyword evidence="12" id="KW-0479">Metal-binding</keyword>
<dbReference type="GO" id="GO:0046872">
    <property type="term" value="F:metal ion binding"/>
    <property type="evidence" value="ECO:0007669"/>
    <property type="project" value="UniProtKB-KW"/>
</dbReference>
<dbReference type="PANTHER" id="PTHR16222:SF24">
    <property type="entry name" value="ADP-RIBOSYLHYDROLASE ARH3"/>
    <property type="match status" value="1"/>
</dbReference>
<feature type="binding site" evidence="12">
    <location>
        <position position="176"/>
    </location>
    <ligand>
        <name>Mg(2+)</name>
        <dbReference type="ChEBI" id="CHEBI:18420"/>
        <label>1</label>
    </ligand>
</feature>
<dbReference type="SUPFAM" id="SSF50370">
    <property type="entry name" value="Ricin B-like lectins"/>
    <property type="match status" value="1"/>
</dbReference>
<feature type="binding site" evidence="12">
    <location>
        <position position="382"/>
    </location>
    <ligand>
        <name>Mg(2+)</name>
        <dbReference type="ChEBI" id="CHEBI:18420"/>
        <label>1</label>
    </ligand>
</feature>
<name>L1J8T7_GUITC</name>
<keyword evidence="12" id="KW-0460">Magnesium</keyword>
<accession>L1J8T7</accession>
<reference evidence="14" key="3">
    <citation type="submission" date="2016-03" db="UniProtKB">
        <authorList>
            <consortium name="EnsemblProtists"/>
        </authorList>
    </citation>
    <scope>IDENTIFICATION</scope>
</reference>
<evidence type="ECO:0000256" key="8">
    <source>
        <dbReference type="ARBA" id="ARBA00042850"/>
    </source>
</evidence>
<evidence type="ECO:0000313" key="13">
    <source>
        <dbReference type="EMBL" id="EKX44737.1"/>
    </source>
</evidence>